<dbReference type="Pfam" id="PF00397">
    <property type="entry name" value="WW"/>
    <property type="match status" value="1"/>
</dbReference>
<accession>C1E8Y0</accession>
<dbReference type="Proteomes" id="UP000002009">
    <property type="component" value="Chromosome 6"/>
</dbReference>
<feature type="region of interest" description="Disordered" evidence="1">
    <location>
        <begin position="1"/>
        <end position="33"/>
    </location>
</feature>
<feature type="region of interest" description="Disordered" evidence="1">
    <location>
        <begin position="167"/>
        <end position="186"/>
    </location>
</feature>
<name>C1E8Y0_MICCC</name>
<dbReference type="CDD" id="cd00201">
    <property type="entry name" value="WW"/>
    <property type="match status" value="1"/>
</dbReference>
<proteinExistence type="predicted"/>
<gene>
    <name evidence="3" type="ORF">MICPUN_59531</name>
</gene>
<feature type="domain" description="WW" evidence="2">
    <location>
        <begin position="173"/>
        <end position="208"/>
    </location>
</feature>
<dbReference type="SMART" id="SM00456">
    <property type="entry name" value="WW"/>
    <property type="match status" value="2"/>
</dbReference>
<evidence type="ECO:0000256" key="1">
    <source>
        <dbReference type="SAM" id="MobiDB-lite"/>
    </source>
</evidence>
<dbReference type="Gene3D" id="2.20.70.10">
    <property type="match status" value="2"/>
</dbReference>
<dbReference type="OrthoDB" id="191651at2759"/>
<evidence type="ECO:0000313" key="4">
    <source>
        <dbReference type="Proteomes" id="UP000002009"/>
    </source>
</evidence>
<dbReference type="KEGG" id="mis:MICPUN_59531"/>
<dbReference type="InterPro" id="IPR001202">
    <property type="entry name" value="WW_dom"/>
</dbReference>
<reference evidence="3 4" key="1">
    <citation type="journal article" date="2009" name="Science">
        <title>Green evolution and dynamic adaptations revealed by genomes of the marine picoeukaryotes Micromonas.</title>
        <authorList>
            <person name="Worden A.Z."/>
            <person name="Lee J.H."/>
            <person name="Mock T."/>
            <person name="Rouze P."/>
            <person name="Simmons M.P."/>
            <person name="Aerts A.L."/>
            <person name="Allen A.E."/>
            <person name="Cuvelier M.L."/>
            <person name="Derelle E."/>
            <person name="Everett M.V."/>
            <person name="Foulon E."/>
            <person name="Grimwood J."/>
            <person name="Gundlach H."/>
            <person name="Henrissat B."/>
            <person name="Napoli C."/>
            <person name="McDonald S.M."/>
            <person name="Parker M.S."/>
            <person name="Rombauts S."/>
            <person name="Salamov A."/>
            <person name="Von Dassow P."/>
            <person name="Badger J.H."/>
            <person name="Coutinho P.M."/>
            <person name="Demir E."/>
            <person name="Dubchak I."/>
            <person name="Gentemann C."/>
            <person name="Eikrem W."/>
            <person name="Gready J.E."/>
            <person name="John U."/>
            <person name="Lanier W."/>
            <person name="Lindquist E.A."/>
            <person name="Lucas S."/>
            <person name="Mayer K.F."/>
            <person name="Moreau H."/>
            <person name="Not F."/>
            <person name="Otillar R."/>
            <person name="Panaud O."/>
            <person name="Pangilinan J."/>
            <person name="Paulsen I."/>
            <person name="Piegu B."/>
            <person name="Poliakov A."/>
            <person name="Robbens S."/>
            <person name="Schmutz J."/>
            <person name="Toulza E."/>
            <person name="Wyss T."/>
            <person name="Zelensky A."/>
            <person name="Zhou K."/>
            <person name="Armbrust E.V."/>
            <person name="Bhattacharya D."/>
            <person name="Goodenough U.W."/>
            <person name="Van de Peer Y."/>
            <person name="Grigoriev I.V."/>
        </authorList>
    </citation>
    <scope>NUCLEOTIDE SEQUENCE [LARGE SCALE GENOMIC DNA]</scope>
    <source>
        <strain evidence="4">RCC299 / NOUM17</strain>
    </source>
</reference>
<dbReference type="OMA" id="VMGERTT"/>
<dbReference type="EMBL" id="CP001327">
    <property type="protein sequence ID" value="ACO64588.1"/>
    <property type="molecule type" value="Genomic_DNA"/>
</dbReference>
<dbReference type="PROSITE" id="PS50020">
    <property type="entry name" value="WW_DOMAIN_2"/>
    <property type="match status" value="2"/>
</dbReference>
<evidence type="ECO:0000313" key="3">
    <source>
        <dbReference type="EMBL" id="ACO64588.1"/>
    </source>
</evidence>
<protein>
    <recommendedName>
        <fullName evidence="2">WW domain-containing protein</fullName>
    </recommendedName>
</protein>
<dbReference type="AlphaFoldDB" id="C1E8Y0"/>
<feature type="domain" description="WW" evidence="2">
    <location>
        <begin position="129"/>
        <end position="156"/>
    </location>
</feature>
<dbReference type="PROSITE" id="PS01159">
    <property type="entry name" value="WW_DOMAIN_1"/>
    <property type="match status" value="1"/>
</dbReference>
<sequence length="236" mass="26132">MGIIGENLTEGTRKHHNPQWDNGGKPANPNADAIRRKHEERATGTVDWASRFAEDARFGGAKERFLAEQRGHSIMPAEPPDAASHEEVMADFAALAERARAIAAQAHEQVGDVDHAEERERLLAADAKWGAALARDGSKYYWNKDSGETRWGVPEELRGSGLRLVRGSPMAQPSLPPGWKELRDNDRGGRAYYWETSTGRRQWRRPEPVGAVTARVLAARINQPPPPPTAHPDDES</sequence>
<dbReference type="RefSeq" id="XP_002503330.1">
    <property type="nucleotide sequence ID" value="XM_002503284.1"/>
</dbReference>
<dbReference type="InterPro" id="IPR036020">
    <property type="entry name" value="WW_dom_sf"/>
</dbReference>
<dbReference type="STRING" id="296587.C1E8Y0"/>
<evidence type="ECO:0000259" key="2">
    <source>
        <dbReference type="PROSITE" id="PS50020"/>
    </source>
</evidence>
<dbReference type="InParanoid" id="C1E8Y0"/>
<dbReference type="SUPFAM" id="SSF51045">
    <property type="entry name" value="WW domain"/>
    <property type="match status" value="2"/>
</dbReference>
<organism evidence="3 4">
    <name type="scientific">Micromonas commoda (strain RCC299 / NOUM17 / CCMP2709)</name>
    <name type="common">Picoplanktonic green alga</name>
    <dbReference type="NCBI Taxonomy" id="296587"/>
    <lineage>
        <taxon>Eukaryota</taxon>
        <taxon>Viridiplantae</taxon>
        <taxon>Chlorophyta</taxon>
        <taxon>Mamiellophyceae</taxon>
        <taxon>Mamiellales</taxon>
        <taxon>Mamiellaceae</taxon>
        <taxon>Micromonas</taxon>
    </lineage>
</organism>
<dbReference type="GeneID" id="8244264"/>
<keyword evidence="4" id="KW-1185">Reference proteome</keyword>